<reference evidence="1" key="1">
    <citation type="submission" date="2021-06" db="EMBL/GenBank/DDBJ databases">
        <title>Genome sequence of Cutibacterium modestum strain KB17-24694.</title>
        <authorList>
            <person name="Dekio I."/>
            <person name="Asahina A."/>
            <person name="Nishida M."/>
        </authorList>
    </citation>
    <scope>NUCLEOTIDE SEQUENCE</scope>
    <source>
        <strain evidence="1">KB17-24694</strain>
    </source>
</reference>
<proteinExistence type="predicted"/>
<protein>
    <recommendedName>
        <fullName evidence="3">CHAD domain-containing protein</fullName>
    </recommendedName>
</protein>
<accession>A0AAD1NU34</accession>
<name>A0AAD1NU34_9ACTN</name>
<dbReference type="RefSeq" id="WP_002529101.1">
    <property type="nucleotide sequence ID" value="NZ_AP024747.1"/>
</dbReference>
<evidence type="ECO:0000313" key="2">
    <source>
        <dbReference type="Proteomes" id="UP000825072"/>
    </source>
</evidence>
<evidence type="ECO:0000313" key="1">
    <source>
        <dbReference type="EMBL" id="BCY24262.1"/>
    </source>
</evidence>
<dbReference type="EMBL" id="AP024747">
    <property type="protein sequence ID" value="BCY24262.1"/>
    <property type="molecule type" value="Genomic_DNA"/>
</dbReference>
<organism evidence="1 2">
    <name type="scientific">Cutibacterium modestum</name>
    <dbReference type="NCBI Taxonomy" id="2559073"/>
    <lineage>
        <taxon>Bacteria</taxon>
        <taxon>Bacillati</taxon>
        <taxon>Actinomycetota</taxon>
        <taxon>Actinomycetes</taxon>
        <taxon>Propionibacteriales</taxon>
        <taxon>Propionibacteriaceae</taxon>
        <taxon>Cutibacterium</taxon>
    </lineage>
</organism>
<dbReference type="GeneID" id="92880994"/>
<evidence type="ECO:0008006" key="3">
    <source>
        <dbReference type="Google" id="ProtNLM"/>
    </source>
</evidence>
<dbReference type="AlphaFoldDB" id="A0AAD1NU34"/>
<sequence length="495" mass="54332">MMTAGRSGSTEPLYFELAWTAARPVPVDLRTTVATVGACRTIECEVTLLDSSDHRLLRSGIVVAHRVVDGLGEWYMDAPEWSPWLPVARSVALDAAGELPEDFACLARPFLRGATLCPVAALSWERNETVLEAPNSTKLALIRDDRIAVVQSGVTTSRVRELTIIPRQGLTEGQREWLTLRILALGAVPVSRHPSVLRRLGPGAGALTDYPRPLLRDDAGVQTWVSAQLAGQLRDVIEADLAARCQGMDLGLTETKRTEPRVLPESPDRTGPVGMGYDPVTASAPSIHDRNHGSIRPVQKAIRTLLEALDAMSGLLDQAWVGRAQNLCLRVMDLNPSRVSIHNLSREYYQLLEEVTAAVRSPRLTVDPDQPARPTMKCMLRESVADAVAKCDDVKGLQGWSTAEVAVRHAAAVAGILDTGRAGKVAKRLRPVVKEIARTKRRVTEVVDVSEMSPQEAFDAGREVERAWASLSVARQSFREDWPQHRRKILKAIHD</sequence>
<gene>
    <name evidence="1" type="ORF">KB1_02520</name>
</gene>
<dbReference type="Proteomes" id="UP000825072">
    <property type="component" value="Chromosome 1"/>
</dbReference>